<feature type="transmembrane region" description="Helical" evidence="8">
    <location>
        <begin position="299"/>
        <end position="318"/>
    </location>
</feature>
<keyword evidence="4" id="KW-0802">TPR repeat</keyword>
<feature type="transmembrane region" description="Helical" evidence="8">
    <location>
        <begin position="57"/>
        <end position="74"/>
    </location>
</feature>
<keyword evidence="6 8" id="KW-0472">Membrane</keyword>
<evidence type="ECO:0000313" key="9">
    <source>
        <dbReference type="EMBL" id="RXI39611.1"/>
    </source>
</evidence>
<dbReference type="Gene3D" id="1.25.40.10">
    <property type="entry name" value="Tetratricopeptide repeat domain"/>
    <property type="match status" value="1"/>
</dbReference>
<evidence type="ECO:0000256" key="4">
    <source>
        <dbReference type="ARBA" id="ARBA00022803"/>
    </source>
</evidence>
<evidence type="ECO:0000256" key="7">
    <source>
        <dbReference type="SAM" id="MobiDB-lite"/>
    </source>
</evidence>
<dbReference type="EMBL" id="NXII01000013">
    <property type="protein sequence ID" value="RXI39611.1"/>
    <property type="molecule type" value="Genomic_DNA"/>
</dbReference>
<dbReference type="Proteomes" id="UP000290378">
    <property type="component" value="Unassembled WGS sequence"/>
</dbReference>
<comment type="caution">
    <text evidence="9">The sequence shown here is derived from an EMBL/GenBank/DDBJ whole genome shotgun (WGS) entry which is preliminary data.</text>
</comment>
<name>A0A6M8N8K0_9BACT</name>
<dbReference type="Pfam" id="PF13519">
    <property type="entry name" value="VWA_2"/>
    <property type="match status" value="1"/>
</dbReference>
<keyword evidence="1" id="KW-1003">Cell membrane</keyword>
<feature type="transmembrane region" description="Helical" evidence="8">
    <location>
        <begin position="5"/>
        <end position="25"/>
    </location>
</feature>
<dbReference type="InterPro" id="IPR050768">
    <property type="entry name" value="UPF0353/GerABKA_families"/>
</dbReference>
<feature type="compositionally biased region" description="Basic and acidic residues" evidence="7">
    <location>
        <begin position="487"/>
        <end position="497"/>
    </location>
</feature>
<keyword evidence="2 8" id="KW-0812">Transmembrane</keyword>
<dbReference type="InterPro" id="IPR036465">
    <property type="entry name" value="vWFA_dom_sf"/>
</dbReference>
<keyword evidence="3" id="KW-0677">Repeat</keyword>
<evidence type="ECO:0000256" key="1">
    <source>
        <dbReference type="ARBA" id="ARBA00022475"/>
    </source>
</evidence>
<feature type="region of interest" description="Disordered" evidence="7">
    <location>
        <begin position="459"/>
        <end position="503"/>
    </location>
</feature>
<dbReference type="PROSITE" id="PS50234">
    <property type="entry name" value="VWFA"/>
    <property type="match status" value="1"/>
</dbReference>
<dbReference type="PANTHER" id="PTHR22550">
    <property type="entry name" value="SPORE GERMINATION PROTEIN"/>
    <property type="match status" value="1"/>
</dbReference>
<dbReference type="PANTHER" id="PTHR22550:SF5">
    <property type="entry name" value="LEUCINE ZIPPER PROTEIN 4"/>
    <property type="match status" value="1"/>
</dbReference>
<organism evidence="9 10">
    <name type="scientific">Arcobacter cloacae</name>
    <dbReference type="NCBI Taxonomy" id="1054034"/>
    <lineage>
        <taxon>Bacteria</taxon>
        <taxon>Pseudomonadati</taxon>
        <taxon>Campylobacterota</taxon>
        <taxon>Epsilonproteobacteria</taxon>
        <taxon>Campylobacterales</taxon>
        <taxon>Arcobacteraceae</taxon>
        <taxon>Arcobacter</taxon>
    </lineage>
</organism>
<feature type="compositionally biased region" description="Basic and acidic residues" evidence="7">
    <location>
        <begin position="459"/>
        <end position="479"/>
    </location>
</feature>
<evidence type="ECO:0000313" key="10">
    <source>
        <dbReference type="Proteomes" id="UP000290378"/>
    </source>
</evidence>
<keyword evidence="10" id="KW-1185">Reference proteome</keyword>
<dbReference type="AlphaFoldDB" id="A0A6M8N8K0"/>
<evidence type="ECO:0000256" key="5">
    <source>
        <dbReference type="ARBA" id="ARBA00022989"/>
    </source>
</evidence>
<dbReference type="SUPFAM" id="SSF53300">
    <property type="entry name" value="vWA-like"/>
    <property type="match status" value="1"/>
</dbReference>
<dbReference type="InterPro" id="IPR013105">
    <property type="entry name" value="TPR_2"/>
</dbReference>
<dbReference type="Pfam" id="PF07719">
    <property type="entry name" value="TPR_2"/>
    <property type="match status" value="1"/>
</dbReference>
<proteinExistence type="predicted"/>
<reference evidence="9 10" key="1">
    <citation type="submission" date="2017-09" db="EMBL/GenBank/DDBJ databases">
        <title>Genomics of the genus Arcobacter.</title>
        <authorList>
            <person name="Perez-Cataluna A."/>
            <person name="Figueras M.J."/>
            <person name="Salas-Masso N."/>
        </authorList>
    </citation>
    <scope>NUCLEOTIDE SEQUENCE [LARGE SCALE GENOMIC DNA]</scope>
    <source>
        <strain evidence="9 10">CECT 7834</strain>
    </source>
</reference>
<dbReference type="InterPro" id="IPR019734">
    <property type="entry name" value="TPR_rpt"/>
</dbReference>
<evidence type="ECO:0000256" key="8">
    <source>
        <dbReference type="SAM" id="Phobius"/>
    </source>
</evidence>
<evidence type="ECO:0000256" key="2">
    <source>
        <dbReference type="ARBA" id="ARBA00022692"/>
    </source>
</evidence>
<gene>
    <name evidence="9" type="ORF">CP963_09755</name>
</gene>
<dbReference type="SMART" id="SM00028">
    <property type="entry name" value="TPR"/>
    <property type="match status" value="2"/>
</dbReference>
<evidence type="ECO:0000256" key="6">
    <source>
        <dbReference type="ARBA" id="ARBA00023136"/>
    </source>
</evidence>
<accession>A0A6M8N8K0</accession>
<dbReference type="SMART" id="SM00327">
    <property type="entry name" value="VWA"/>
    <property type="match status" value="1"/>
</dbReference>
<dbReference type="InterPro" id="IPR002035">
    <property type="entry name" value="VWF_A"/>
</dbReference>
<sequence>MLSFIYYKVLFLMLIPSFLLIYLLITKQNKIENYFSKKALKKLSISNQYLSTKTRNLLLFLSLIFMIIALARPVSNEKTKEIESNLIPIIIAIDVSKSMKANDLYPNRVDFAKRKLLNILEISSNNTIGVILFAKSSFLLSPLTQDFNSLKILLNNLDTTINFDNGTNIYSTIETSLKLLKNYSNKNLILLTDGGDNEDFEKEIKFAKQNSIKIYTIALATKEGSVIQEENGNYLTDKKGNIVNLKLNEKIKDLSLKTDGGYIEYSLNNSDINQIINDINNKSTEGKLEKKEYKTYTELFYYPLFIAIVLLLFAFSSFPNLKNLKLSIFIIFVSFNFLKTDLLAFSIFDFKTIEEANKAYEKRDFQKASKEFDKLDTNEFRDYNLANSLYKNNNFEEAIKLYENIKTTSSDLEFKRLHNLGNSYAQINDFNNALKNYEEALKLKNDSKTRDNLELVKSILEKKEDNQNNKSRSNQEEKQTNPQKNNNIKEEESESKQSEMIQDIQEEKWLKEIENQKTNSLLKKMESSDEDSIINPW</sequence>
<dbReference type="PROSITE" id="PS50005">
    <property type="entry name" value="TPR"/>
    <property type="match status" value="1"/>
</dbReference>
<feature type="transmembrane region" description="Helical" evidence="8">
    <location>
        <begin position="324"/>
        <end position="348"/>
    </location>
</feature>
<evidence type="ECO:0000256" key="3">
    <source>
        <dbReference type="ARBA" id="ARBA00022737"/>
    </source>
</evidence>
<dbReference type="SUPFAM" id="SSF48452">
    <property type="entry name" value="TPR-like"/>
    <property type="match status" value="1"/>
</dbReference>
<dbReference type="InterPro" id="IPR011990">
    <property type="entry name" value="TPR-like_helical_dom_sf"/>
</dbReference>
<protein>
    <submittedName>
        <fullName evidence="9">Uncharacterized protein</fullName>
    </submittedName>
</protein>
<dbReference type="Gene3D" id="3.40.50.410">
    <property type="entry name" value="von Willebrand factor, type A domain"/>
    <property type="match status" value="1"/>
</dbReference>
<keyword evidence="5 8" id="KW-1133">Transmembrane helix</keyword>